<dbReference type="Proteomes" id="UP000824124">
    <property type="component" value="Unassembled WGS sequence"/>
</dbReference>
<comment type="caution">
    <text evidence="8">The sequence shown here is derived from an EMBL/GenBank/DDBJ whole genome shotgun (WGS) entry which is preliminary data.</text>
</comment>
<dbReference type="Pfam" id="PF04024">
    <property type="entry name" value="PspC"/>
    <property type="match status" value="1"/>
</dbReference>
<dbReference type="EMBL" id="DVMH01000025">
    <property type="protein sequence ID" value="HIU10566.1"/>
    <property type="molecule type" value="Genomic_DNA"/>
</dbReference>
<evidence type="ECO:0000256" key="3">
    <source>
        <dbReference type="ARBA" id="ARBA00022692"/>
    </source>
</evidence>
<comment type="subcellular location">
    <subcellularLocation>
        <location evidence="1">Cell membrane</location>
        <topology evidence="1">Single-pass membrane protein</topology>
    </subcellularLocation>
</comment>
<evidence type="ECO:0000256" key="5">
    <source>
        <dbReference type="ARBA" id="ARBA00023136"/>
    </source>
</evidence>
<dbReference type="PANTHER" id="PTHR33885:SF3">
    <property type="entry name" value="PHAGE SHOCK PROTEIN C"/>
    <property type="match status" value="1"/>
</dbReference>
<evidence type="ECO:0000313" key="9">
    <source>
        <dbReference type="Proteomes" id="UP000824124"/>
    </source>
</evidence>
<accession>A0A9D1HJS6</accession>
<reference evidence="8" key="2">
    <citation type="journal article" date="2021" name="PeerJ">
        <title>Extensive microbial diversity within the chicken gut microbiome revealed by metagenomics and culture.</title>
        <authorList>
            <person name="Gilroy R."/>
            <person name="Ravi A."/>
            <person name="Getino M."/>
            <person name="Pursley I."/>
            <person name="Horton D.L."/>
            <person name="Alikhan N.F."/>
            <person name="Baker D."/>
            <person name="Gharbi K."/>
            <person name="Hall N."/>
            <person name="Watson M."/>
            <person name="Adriaenssens E.M."/>
            <person name="Foster-Nyarko E."/>
            <person name="Jarju S."/>
            <person name="Secka A."/>
            <person name="Antonio M."/>
            <person name="Oren A."/>
            <person name="Chaudhuri R.R."/>
            <person name="La Ragione R."/>
            <person name="Hildebrand F."/>
            <person name="Pallen M.J."/>
        </authorList>
    </citation>
    <scope>NUCLEOTIDE SEQUENCE</scope>
    <source>
        <strain evidence="8">2830</strain>
    </source>
</reference>
<name>A0A9D1HJS6_9FIRM</name>
<dbReference type="PANTHER" id="PTHR33885">
    <property type="entry name" value="PHAGE SHOCK PROTEIN C"/>
    <property type="match status" value="1"/>
</dbReference>
<dbReference type="AlphaFoldDB" id="A0A9D1HJS6"/>
<evidence type="ECO:0000313" key="8">
    <source>
        <dbReference type="EMBL" id="HIU10566.1"/>
    </source>
</evidence>
<proteinExistence type="predicted"/>
<keyword evidence="5 6" id="KW-0472">Membrane</keyword>
<evidence type="ECO:0000256" key="2">
    <source>
        <dbReference type="ARBA" id="ARBA00022475"/>
    </source>
</evidence>
<feature type="transmembrane region" description="Helical" evidence="6">
    <location>
        <begin position="34"/>
        <end position="58"/>
    </location>
</feature>
<organism evidence="8 9">
    <name type="scientific">Candidatus Avidehalobacter gallistercoris</name>
    <dbReference type="NCBI Taxonomy" id="2840694"/>
    <lineage>
        <taxon>Bacteria</taxon>
        <taxon>Bacillati</taxon>
        <taxon>Bacillota</taxon>
        <taxon>Clostridia</taxon>
        <taxon>Eubacteriales</taxon>
        <taxon>Peptococcaceae</taxon>
        <taxon>Peptococcaceae incertae sedis</taxon>
        <taxon>Candidatus Avidehalobacter</taxon>
    </lineage>
</organism>
<feature type="domain" description="Phage shock protein PspC N-terminal" evidence="7">
    <location>
        <begin position="3"/>
        <end position="60"/>
    </location>
</feature>
<dbReference type="InterPro" id="IPR007168">
    <property type="entry name" value="Phageshock_PspC_N"/>
</dbReference>
<dbReference type="GO" id="GO:0005886">
    <property type="term" value="C:plasma membrane"/>
    <property type="evidence" value="ECO:0007669"/>
    <property type="project" value="UniProtKB-SubCell"/>
</dbReference>
<evidence type="ECO:0000259" key="7">
    <source>
        <dbReference type="Pfam" id="PF04024"/>
    </source>
</evidence>
<keyword evidence="4 6" id="KW-1133">Transmembrane helix</keyword>
<evidence type="ECO:0000256" key="1">
    <source>
        <dbReference type="ARBA" id="ARBA00004162"/>
    </source>
</evidence>
<keyword evidence="2" id="KW-1003">Cell membrane</keyword>
<sequence length="67" mass="7585">MHKKLYRSRKDSKLFGVCGGIAEYFDTDPTIIRLLAIILLFVSFGWGILIYLAAAFIMPQDDGFIDV</sequence>
<gene>
    <name evidence="8" type="ORF">IAB00_04885</name>
</gene>
<reference evidence="8" key="1">
    <citation type="submission" date="2020-10" db="EMBL/GenBank/DDBJ databases">
        <authorList>
            <person name="Gilroy R."/>
        </authorList>
    </citation>
    <scope>NUCLEOTIDE SEQUENCE</scope>
    <source>
        <strain evidence="8">2830</strain>
    </source>
</reference>
<protein>
    <submittedName>
        <fullName evidence="8">PspC domain-containing protein</fullName>
    </submittedName>
</protein>
<evidence type="ECO:0000256" key="4">
    <source>
        <dbReference type="ARBA" id="ARBA00022989"/>
    </source>
</evidence>
<evidence type="ECO:0000256" key="6">
    <source>
        <dbReference type="SAM" id="Phobius"/>
    </source>
</evidence>
<dbReference type="InterPro" id="IPR052027">
    <property type="entry name" value="PspC"/>
</dbReference>
<keyword evidence="3 6" id="KW-0812">Transmembrane</keyword>